<dbReference type="Proteomes" id="UP000320672">
    <property type="component" value="Chromosome"/>
</dbReference>
<sequence length="57" mass="6312">MPIRSQTSVTYKFHVPSKKGIRHAGPDEFRAIWSCGCFFVLLLLAGPESLHPAAKKS</sequence>
<dbReference type="AlphaFoldDB" id="A0A517MJ49"/>
<protein>
    <submittedName>
        <fullName evidence="2">Uncharacterized protein</fullName>
    </submittedName>
</protein>
<evidence type="ECO:0000313" key="3">
    <source>
        <dbReference type="Proteomes" id="UP000320672"/>
    </source>
</evidence>
<accession>A0A517MJ49</accession>
<feature type="transmembrane region" description="Helical" evidence="1">
    <location>
        <begin position="31"/>
        <end position="50"/>
    </location>
</feature>
<gene>
    <name evidence="2" type="ORF">FF011L_36520</name>
</gene>
<name>A0A517MJ49_9BACT</name>
<keyword evidence="1" id="KW-0472">Membrane</keyword>
<dbReference type="EMBL" id="CP036262">
    <property type="protein sequence ID" value="QDS94870.1"/>
    <property type="molecule type" value="Genomic_DNA"/>
</dbReference>
<organism evidence="2 3">
    <name type="scientific">Roseimaritima multifibrata</name>
    <dbReference type="NCBI Taxonomy" id="1930274"/>
    <lineage>
        <taxon>Bacteria</taxon>
        <taxon>Pseudomonadati</taxon>
        <taxon>Planctomycetota</taxon>
        <taxon>Planctomycetia</taxon>
        <taxon>Pirellulales</taxon>
        <taxon>Pirellulaceae</taxon>
        <taxon>Roseimaritima</taxon>
    </lineage>
</organism>
<evidence type="ECO:0000313" key="2">
    <source>
        <dbReference type="EMBL" id="QDS94870.1"/>
    </source>
</evidence>
<keyword evidence="1" id="KW-1133">Transmembrane helix</keyword>
<evidence type="ECO:0000256" key="1">
    <source>
        <dbReference type="SAM" id="Phobius"/>
    </source>
</evidence>
<keyword evidence="3" id="KW-1185">Reference proteome</keyword>
<reference evidence="2 3" key="1">
    <citation type="submission" date="2019-02" db="EMBL/GenBank/DDBJ databases">
        <title>Deep-cultivation of Planctomycetes and their phenomic and genomic characterization uncovers novel biology.</title>
        <authorList>
            <person name="Wiegand S."/>
            <person name="Jogler M."/>
            <person name="Boedeker C."/>
            <person name="Pinto D."/>
            <person name="Vollmers J."/>
            <person name="Rivas-Marin E."/>
            <person name="Kohn T."/>
            <person name="Peeters S.H."/>
            <person name="Heuer A."/>
            <person name="Rast P."/>
            <person name="Oberbeckmann S."/>
            <person name="Bunk B."/>
            <person name="Jeske O."/>
            <person name="Meyerdierks A."/>
            <person name="Storesund J.E."/>
            <person name="Kallscheuer N."/>
            <person name="Luecker S."/>
            <person name="Lage O.M."/>
            <person name="Pohl T."/>
            <person name="Merkel B.J."/>
            <person name="Hornburger P."/>
            <person name="Mueller R.-W."/>
            <person name="Bruemmer F."/>
            <person name="Labrenz M."/>
            <person name="Spormann A.M."/>
            <person name="Op den Camp H."/>
            <person name="Overmann J."/>
            <person name="Amann R."/>
            <person name="Jetten M.S.M."/>
            <person name="Mascher T."/>
            <person name="Medema M.H."/>
            <person name="Devos D.P."/>
            <person name="Kaster A.-K."/>
            <person name="Ovreas L."/>
            <person name="Rohde M."/>
            <person name="Galperin M.Y."/>
            <person name="Jogler C."/>
        </authorList>
    </citation>
    <scope>NUCLEOTIDE SEQUENCE [LARGE SCALE GENOMIC DNA]</scope>
    <source>
        <strain evidence="2 3">FF011L</strain>
    </source>
</reference>
<keyword evidence="1" id="KW-0812">Transmembrane</keyword>
<proteinExistence type="predicted"/>
<dbReference type="KEGG" id="rml:FF011L_36520"/>